<dbReference type="Gene3D" id="3.40.50.1820">
    <property type="entry name" value="alpha/beta hydrolase"/>
    <property type="match status" value="1"/>
</dbReference>
<sequence length="274" mass="30879">MIVQARGINVNVQVWNDHLAETIVLLHGFTGTVRTWEKTVSYLSDCRLVAIDLVGHGLTDIPKDLSHYTMEEQIDILEDVFHQLDLNQVILIGYSLGGRVALSYTAKYPERIRQLILESASPGLKTEEERKARRKADEELAKKIEQNGIQSFVQKWENIPLFQSQKDLPSAVQQSVREERLSQSEIGLANSLRGMGTGAQKSLWDQLYGLNTPVTLITGTLDEKFCNIAQEMKMRLPFSQHRLVENVGHAIHVENPKQFATIVKDAIDFKGTTG</sequence>
<dbReference type="Pfam" id="PF00561">
    <property type="entry name" value="Abhydrolase_1"/>
    <property type="match status" value="1"/>
</dbReference>
<comment type="similarity">
    <text evidence="3">Belongs to the AB hydrolase superfamily. MenH family.</text>
</comment>
<keyword evidence="2 3" id="KW-0456">Lyase</keyword>
<accession>A0ABR8XCV4</accession>
<keyword evidence="6" id="KW-1185">Reference proteome</keyword>
<dbReference type="SUPFAM" id="SSF53474">
    <property type="entry name" value="alpha/beta-Hydrolases"/>
    <property type="match status" value="1"/>
</dbReference>
<dbReference type="EC" id="4.2.99.20" evidence="3"/>
<dbReference type="HAMAP" id="MF_01660">
    <property type="entry name" value="MenH"/>
    <property type="match status" value="1"/>
</dbReference>
<comment type="function">
    <text evidence="3">Catalyzes a proton abstraction reaction that results in 2,5-elimination of pyruvate from 2-succinyl-5-enolpyruvyl-6-hydroxy-3-cyclohexene-1-carboxylate (SEPHCHC) and the formation of 2-succinyl-6-hydroxy-2,4-cyclohexadiene-1-carboxylate (SHCHC).</text>
</comment>
<evidence type="ECO:0000259" key="4">
    <source>
        <dbReference type="Pfam" id="PF00561"/>
    </source>
</evidence>
<comment type="subunit">
    <text evidence="3">Monomer.</text>
</comment>
<dbReference type="PANTHER" id="PTHR42916">
    <property type="entry name" value="2-SUCCINYL-5-ENOLPYRUVYL-6-HYDROXY-3-CYCLOHEXENE-1-CARBOXYLATE SYNTHASE"/>
    <property type="match status" value="1"/>
</dbReference>
<keyword evidence="1 3" id="KW-0474">Menaquinone biosynthesis</keyword>
<comment type="catalytic activity">
    <reaction evidence="3">
        <text>5-enolpyruvoyl-6-hydroxy-2-succinyl-cyclohex-3-ene-1-carboxylate = (1R,6R)-6-hydroxy-2-succinyl-cyclohexa-2,4-diene-1-carboxylate + pyruvate</text>
        <dbReference type="Rhea" id="RHEA:25597"/>
        <dbReference type="ChEBI" id="CHEBI:15361"/>
        <dbReference type="ChEBI" id="CHEBI:58689"/>
        <dbReference type="ChEBI" id="CHEBI:58818"/>
        <dbReference type="EC" id="4.2.99.20"/>
    </reaction>
</comment>
<evidence type="ECO:0000313" key="5">
    <source>
        <dbReference type="EMBL" id="MBD8027050.1"/>
    </source>
</evidence>
<comment type="caution">
    <text evidence="5">The sequence shown here is derived from an EMBL/GenBank/DDBJ whole genome shotgun (WGS) entry which is preliminary data.</text>
</comment>
<reference evidence="5 6" key="1">
    <citation type="submission" date="2020-08" db="EMBL/GenBank/DDBJ databases">
        <title>A Genomic Blueprint of the Chicken Gut Microbiome.</title>
        <authorList>
            <person name="Gilroy R."/>
            <person name="Ravi A."/>
            <person name="Getino M."/>
            <person name="Pursley I."/>
            <person name="Horton D.L."/>
            <person name="Alikhan N.-F."/>
            <person name="Baker D."/>
            <person name="Gharbi K."/>
            <person name="Hall N."/>
            <person name="Watson M."/>
            <person name="Adriaenssens E.M."/>
            <person name="Foster-Nyarko E."/>
            <person name="Jarju S."/>
            <person name="Secka A."/>
            <person name="Antonio M."/>
            <person name="Oren A."/>
            <person name="Chaudhuri R."/>
            <person name="La Ragione R.M."/>
            <person name="Hildebrand F."/>
            <person name="Pallen M.J."/>
        </authorList>
    </citation>
    <scope>NUCLEOTIDE SEQUENCE [LARGE SCALE GENOMIC DNA]</scope>
    <source>
        <strain evidence="5 6">Re31</strain>
    </source>
</reference>
<dbReference type="PRINTS" id="PR00111">
    <property type="entry name" value="ABHYDROLASE"/>
</dbReference>
<organism evidence="5 6">
    <name type="scientific">Ureibacillus galli</name>
    <dbReference type="NCBI Taxonomy" id="2762222"/>
    <lineage>
        <taxon>Bacteria</taxon>
        <taxon>Bacillati</taxon>
        <taxon>Bacillota</taxon>
        <taxon>Bacilli</taxon>
        <taxon>Bacillales</taxon>
        <taxon>Caryophanaceae</taxon>
        <taxon>Ureibacillus</taxon>
    </lineage>
</organism>
<dbReference type="InterPro" id="IPR000073">
    <property type="entry name" value="AB_hydrolase_1"/>
</dbReference>
<feature type="domain" description="AB hydrolase-1" evidence="4">
    <location>
        <begin position="22"/>
        <end position="256"/>
    </location>
</feature>
<dbReference type="Proteomes" id="UP000640930">
    <property type="component" value="Unassembled WGS sequence"/>
</dbReference>
<protein>
    <recommendedName>
        <fullName evidence="3">Putative 2-succinyl-6-hydroxy-2,4-cyclohexadiene-1-carboxylate synthase</fullName>
        <shortName evidence="3">SHCHC synthase</shortName>
        <ecNumber evidence="3">4.2.99.20</ecNumber>
    </recommendedName>
</protein>
<gene>
    <name evidence="3 5" type="primary">menH</name>
    <name evidence="5" type="ORF">H9636_10340</name>
</gene>
<evidence type="ECO:0000313" key="6">
    <source>
        <dbReference type="Proteomes" id="UP000640930"/>
    </source>
</evidence>
<comment type="pathway">
    <text evidence="3">Quinol/quinone metabolism; 1,4-dihydroxy-2-naphthoate biosynthesis; 1,4-dihydroxy-2-naphthoate from chorismate: step 3/7.</text>
</comment>
<dbReference type="NCBIfam" id="TIGR03695">
    <property type="entry name" value="menH_SHCHC"/>
    <property type="match status" value="1"/>
</dbReference>
<dbReference type="GO" id="GO:0070205">
    <property type="term" value="F:2-succinyl-6-hydroxy-2,4-cyclohexadiene-1-carboxylate synthase activity"/>
    <property type="evidence" value="ECO:0007669"/>
    <property type="project" value="UniProtKB-EC"/>
</dbReference>
<evidence type="ECO:0000256" key="3">
    <source>
        <dbReference type="HAMAP-Rule" id="MF_01660"/>
    </source>
</evidence>
<evidence type="ECO:0000256" key="1">
    <source>
        <dbReference type="ARBA" id="ARBA00022428"/>
    </source>
</evidence>
<evidence type="ECO:0000256" key="2">
    <source>
        <dbReference type="ARBA" id="ARBA00023239"/>
    </source>
</evidence>
<dbReference type="InterPro" id="IPR022485">
    <property type="entry name" value="SHCHC_synthase_MenH"/>
</dbReference>
<dbReference type="InterPro" id="IPR029058">
    <property type="entry name" value="AB_hydrolase_fold"/>
</dbReference>
<dbReference type="EMBL" id="JACSQA010000014">
    <property type="protein sequence ID" value="MBD8027050.1"/>
    <property type="molecule type" value="Genomic_DNA"/>
</dbReference>
<dbReference type="PANTHER" id="PTHR42916:SF1">
    <property type="entry name" value="PROTEIN PHYLLO, CHLOROPLASTIC"/>
    <property type="match status" value="1"/>
</dbReference>
<dbReference type="RefSeq" id="WP_191707530.1">
    <property type="nucleotide sequence ID" value="NZ_JACSQA010000014.1"/>
</dbReference>
<name>A0ABR8XCV4_9BACL</name>
<comment type="pathway">
    <text evidence="3">Quinol/quinone metabolism; menaquinone biosynthesis.</text>
</comment>
<proteinExistence type="inferred from homology"/>